<evidence type="ECO:0000313" key="3">
    <source>
        <dbReference type="Proteomes" id="UP000297403"/>
    </source>
</evidence>
<comment type="caution">
    <text evidence="2">The sequence shown here is derived from an EMBL/GenBank/DDBJ whole genome shotgun (WGS) entry which is preliminary data.</text>
</comment>
<feature type="region of interest" description="Disordered" evidence="1">
    <location>
        <begin position="29"/>
        <end position="48"/>
    </location>
</feature>
<protein>
    <submittedName>
        <fullName evidence="2">Uncharacterized protein</fullName>
    </submittedName>
</protein>
<sequence length="130" mass="14457">MSAIILELPDKPHDVAPGQFVNGSLTKRVAPPTKERKSHEGVRTYPLPNSANVRKTEAIVAMLAPWQAGLVRVHSGLTRTRFEGAHFPKFLDTKPLAETSVLSQRQWQCVTKQTFAATRSWEEVASPRVV</sequence>
<evidence type="ECO:0000256" key="1">
    <source>
        <dbReference type="SAM" id="MobiDB-lite"/>
    </source>
</evidence>
<keyword evidence="3" id="KW-1185">Reference proteome</keyword>
<dbReference type="EMBL" id="SOFY01000075">
    <property type="protein sequence ID" value="TFC42645.1"/>
    <property type="molecule type" value="Genomic_DNA"/>
</dbReference>
<organism evidence="2 3">
    <name type="scientific">Cryobacterium shii</name>
    <dbReference type="NCBI Taxonomy" id="1259235"/>
    <lineage>
        <taxon>Bacteria</taxon>
        <taxon>Bacillati</taxon>
        <taxon>Actinomycetota</taxon>
        <taxon>Actinomycetes</taxon>
        <taxon>Micrococcales</taxon>
        <taxon>Microbacteriaceae</taxon>
        <taxon>Cryobacterium</taxon>
    </lineage>
</organism>
<dbReference type="Proteomes" id="UP000297403">
    <property type="component" value="Unassembled WGS sequence"/>
</dbReference>
<accession>A0AAQ2C4K0</accession>
<dbReference type="RefSeq" id="WP_134451792.1">
    <property type="nucleotide sequence ID" value="NZ_SOFY01000075.1"/>
</dbReference>
<reference evidence="2 3" key="1">
    <citation type="submission" date="2019-03" db="EMBL/GenBank/DDBJ databases">
        <title>Genomics of glacier-inhabiting Cryobacterium strains.</title>
        <authorList>
            <person name="Liu Q."/>
            <person name="Xin Y.-H."/>
        </authorList>
    </citation>
    <scope>NUCLEOTIDE SEQUENCE [LARGE SCALE GENOMIC DNA]</scope>
    <source>
        <strain evidence="3">TMT1-22</strain>
    </source>
</reference>
<name>A0AAQ2C4K0_9MICO</name>
<feature type="compositionally biased region" description="Basic and acidic residues" evidence="1">
    <location>
        <begin position="33"/>
        <end position="42"/>
    </location>
</feature>
<evidence type="ECO:0000313" key="2">
    <source>
        <dbReference type="EMBL" id="TFC42645.1"/>
    </source>
</evidence>
<proteinExistence type="predicted"/>
<gene>
    <name evidence="2" type="ORF">E3O49_13955</name>
</gene>
<dbReference type="AlphaFoldDB" id="A0AAQ2C4K0"/>